<dbReference type="Pfam" id="PF08501">
    <property type="entry name" value="Shikimate_dh_N"/>
    <property type="match status" value="1"/>
</dbReference>
<dbReference type="PANTHER" id="PTHR21089:SF1">
    <property type="entry name" value="BIFUNCTIONAL 3-DEHYDROQUINATE DEHYDRATASE_SHIKIMATE DEHYDROGENASE, CHLOROPLASTIC"/>
    <property type="match status" value="1"/>
</dbReference>
<dbReference type="GO" id="GO:0004764">
    <property type="term" value="F:shikimate 3-dehydrogenase (NADP+) activity"/>
    <property type="evidence" value="ECO:0007669"/>
    <property type="project" value="InterPro"/>
</dbReference>
<keyword evidence="5" id="KW-0057">Aromatic amino acid biosynthesis</keyword>
<dbReference type="GO" id="GO:0019632">
    <property type="term" value="P:shikimate metabolic process"/>
    <property type="evidence" value="ECO:0007669"/>
    <property type="project" value="TreeGrafter"/>
</dbReference>
<dbReference type="SUPFAM" id="SSF51735">
    <property type="entry name" value="NAD(P)-binding Rossmann-fold domains"/>
    <property type="match status" value="1"/>
</dbReference>
<evidence type="ECO:0000256" key="2">
    <source>
        <dbReference type="ARBA" id="ARBA00022605"/>
    </source>
</evidence>
<keyword evidence="2" id="KW-0028">Amino-acid biosynthesis</keyword>
<evidence type="ECO:0000259" key="6">
    <source>
        <dbReference type="Pfam" id="PF08501"/>
    </source>
</evidence>
<gene>
    <name evidence="7" type="ORF">Sant_3295</name>
</gene>
<dbReference type="InterPro" id="IPR036291">
    <property type="entry name" value="NAD(P)-bd_dom_sf"/>
</dbReference>
<dbReference type="GO" id="GO:0009423">
    <property type="term" value="P:chorismate biosynthetic process"/>
    <property type="evidence" value="ECO:0007669"/>
    <property type="project" value="TreeGrafter"/>
</dbReference>
<dbReference type="Gene3D" id="3.40.50.720">
    <property type="entry name" value="NAD(P)-binding Rossmann-like Domain"/>
    <property type="match status" value="1"/>
</dbReference>
<evidence type="ECO:0000256" key="3">
    <source>
        <dbReference type="ARBA" id="ARBA00022857"/>
    </source>
</evidence>
<evidence type="ECO:0000313" key="8">
    <source>
        <dbReference type="Proteomes" id="UP000019028"/>
    </source>
</evidence>
<comment type="pathway">
    <text evidence="1">Metabolic intermediate biosynthesis; chorismate biosynthesis; chorismate from D-erythrose 4-phosphate and phosphoenolpyruvate: step 4/7.</text>
</comment>
<evidence type="ECO:0000256" key="5">
    <source>
        <dbReference type="ARBA" id="ARBA00023141"/>
    </source>
</evidence>
<accession>W0I0F8</accession>
<dbReference type="Proteomes" id="UP000019028">
    <property type="component" value="Chromosome"/>
</dbReference>
<dbReference type="OrthoDB" id="3609723at2"/>
<dbReference type="AlphaFoldDB" id="W0I0F8"/>
<dbReference type="RefSeq" id="WP_025423423.1">
    <property type="nucleotide sequence ID" value="NZ_CP006569.1"/>
</dbReference>
<dbReference type="InterPro" id="IPR022893">
    <property type="entry name" value="Shikimate_DH_fam"/>
</dbReference>
<dbReference type="PATRIC" id="fig|1239307.3.peg.3628"/>
<keyword evidence="8" id="KW-1185">Reference proteome</keyword>
<evidence type="ECO:0000256" key="1">
    <source>
        <dbReference type="ARBA" id="ARBA00004871"/>
    </source>
</evidence>
<dbReference type="GO" id="GO:0008652">
    <property type="term" value="P:amino acid biosynthetic process"/>
    <property type="evidence" value="ECO:0007669"/>
    <property type="project" value="UniProtKB-KW"/>
</dbReference>
<keyword evidence="4" id="KW-0560">Oxidoreductase</keyword>
<dbReference type="KEGG" id="sod:Sant_3295"/>
<dbReference type="SUPFAM" id="SSF53223">
    <property type="entry name" value="Aminoacid dehydrogenase-like, N-terminal domain"/>
    <property type="match status" value="1"/>
</dbReference>
<dbReference type="Gene3D" id="3.40.50.10860">
    <property type="entry name" value="Leucine Dehydrogenase, chain A, domain 1"/>
    <property type="match status" value="1"/>
</dbReference>
<dbReference type="GO" id="GO:0050661">
    <property type="term" value="F:NADP binding"/>
    <property type="evidence" value="ECO:0007669"/>
    <property type="project" value="TreeGrafter"/>
</dbReference>
<reference evidence="7 8" key="1">
    <citation type="journal article" date="2014" name="Genome Biol. Evol.">
        <title>Genome degeneration and adaptation in a nascent stage of symbiosis.</title>
        <authorList>
            <person name="Oakeson K.F."/>
            <person name="Gil R."/>
            <person name="Clayton A.L."/>
            <person name="Dunn D.M."/>
            <person name="von Niederhausern A.C."/>
            <person name="Hamil C."/>
            <person name="Aoyagi A."/>
            <person name="Duval B."/>
            <person name="Baca A."/>
            <person name="Silva F.J."/>
            <person name="Vallier A."/>
            <person name="Jackson D.G."/>
            <person name="Latorre A."/>
            <person name="Weiss R.B."/>
            <person name="Heddi A."/>
            <person name="Moya A."/>
            <person name="Dale C."/>
        </authorList>
    </citation>
    <scope>NUCLEOTIDE SEQUENCE [LARGE SCALE GENOMIC DNA]</scope>
    <source>
        <strain evidence="7 8">HS1</strain>
    </source>
</reference>
<feature type="domain" description="Shikimate dehydrogenase substrate binding N-terminal" evidence="6">
    <location>
        <begin position="15"/>
        <end position="98"/>
    </location>
</feature>
<evidence type="ECO:0000313" key="7">
    <source>
        <dbReference type="EMBL" id="AHF78287.1"/>
    </source>
</evidence>
<organism evidence="7 8">
    <name type="scientific">Sodalis praecaptivus</name>
    <dbReference type="NCBI Taxonomy" id="1239307"/>
    <lineage>
        <taxon>Bacteria</taxon>
        <taxon>Pseudomonadati</taxon>
        <taxon>Pseudomonadota</taxon>
        <taxon>Gammaproteobacteria</taxon>
        <taxon>Enterobacterales</taxon>
        <taxon>Bruguierivoracaceae</taxon>
        <taxon>Sodalis</taxon>
    </lineage>
</organism>
<evidence type="ECO:0000256" key="4">
    <source>
        <dbReference type="ARBA" id="ARBA00023002"/>
    </source>
</evidence>
<dbReference type="InterPro" id="IPR046346">
    <property type="entry name" value="Aminoacid_DH-like_N_sf"/>
</dbReference>
<dbReference type="GO" id="GO:0009073">
    <property type="term" value="P:aromatic amino acid family biosynthetic process"/>
    <property type="evidence" value="ECO:0007669"/>
    <property type="project" value="UniProtKB-KW"/>
</dbReference>
<protein>
    <submittedName>
        <fullName evidence="7">Shikimate dehydrogenase</fullName>
    </submittedName>
</protein>
<keyword evidence="3" id="KW-0521">NADP</keyword>
<proteinExistence type="predicted"/>
<sequence length="276" mass="28901">MSALTIDGSTRLYGIVGDPISQVKTPQLMNAYFQQQGINAVCVPLQVATATFEASLRGIMALGNIAGLVITVPHKIRACALADALSAQARQVGAVNVLRRDAQGAWFGDMFDGAGLVAGLRDNGFTLKGQHVKQLGAGGSGAAVAFALLAAGAASLTLYDPNGEAAQALAARINAQYPQRPARVSTVPAELQGINLLINCSPIGMKPDDGLPAPFADFDPALQVVDIIMQPPETPLIAHARRAGCRATNGRPMIEGQLTAFLRFFDLYAEASPCRH</sequence>
<dbReference type="PANTHER" id="PTHR21089">
    <property type="entry name" value="SHIKIMATE DEHYDROGENASE"/>
    <property type="match status" value="1"/>
</dbReference>
<name>W0I0F8_9GAMM</name>
<dbReference type="HOGENOM" id="CLU_044063_4_0_6"/>
<dbReference type="GO" id="GO:0005829">
    <property type="term" value="C:cytosol"/>
    <property type="evidence" value="ECO:0007669"/>
    <property type="project" value="TreeGrafter"/>
</dbReference>
<dbReference type="EMBL" id="CP006569">
    <property type="protein sequence ID" value="AHF78287.1"/>
    <property type="molecule type" value="Genomic_DNA"/>
</dbReference>
<dbReference type="InterPro" id="IPR013708">
    <property type="entry name" value="Shikimate_DH-bd_N"/>
</dbReference>